<feature type="transmembrane region" description="Helical" evidence="1">
    <location>
        <begin position="33"/>
        <end position="53"/>
    </location>
</feature>
<feature type="transmembrane region" description="Helical" evidence="1">
    <location>
        <begin position="88"/>
        <end position="106"/>
    </location>
</feature>
<comment type="caution">
    <text evidence="3">The sequence shown here is derived from an EMBL/GenBank/DDBJ whole genome shotgun (WGS) entry which is preliminary data.</text>
</comment>
<dbReference type="RefSeq" id="WP_344633244.1">
    <property type="nucleotide sequence ID" value="NZ_BAAATJ010000029.1"/>
</dbReference>
<evidence type="ECO:0000313" key="4">
    <source>
        <dbReference type="Proteomes" id="UP001500058"/>
    </source>
</evidence>
<sequence>MATPTSRIEEHPDLVEMRARYAQAAATPTARGLEALTVLSGLYLAISPWIVGFDGFTRLAVNNLVCGMTLALLGLAFATAYERTYGMSWVPAAIGAWLIVSPWVVAGEVDTTRTVVNNVIVGALAILLSLALLAIGRRGGHRTAQGGGGRRRR</sequence>
<evidence type="ECO:0000313" key="3">
    <source>
        <dbReference type="EMBL" id="GAA2413236.1"/>
    </source>
</evidence>
<dbReference type="Proteomes" id="UP001500058">
    <property type="component" value="Unassembled WGS sequence"/>
</dbReference>
<proteinExistence type="predicted"/>
<name>A0ABP5VW15_9ACTN</name>
<protein>
    <submittedName>
        <fullName evidence="3">SPW repeat protein</fullName>
    </submittedName>
</protein>
<keyword evidence="1" id="KW-0472">Membrane</keyword>
<keyword evidence="1" id="KW-0812">Transmembrane</keyword>
<accession>A0ABP5VW15</accession>
<feature type="transmembrane region" description="Helical" evidence="1">
    <location>
        <begin position="118"/>
        <end position="135"/>
    </location>
</feature>
<keyword evidence="4" id="KW-1185">Reference proteome</keyword>
<dbReference type="InterPro" id="IPR005530">
    <property type="entry name" value="SPW"/>
</dbReference>
<feature type="transmembrane region" description="Helical" evidence="1">
    <location>
        <begin position="59"/>
        <end position="81"/>
    </location>
</feature>
<evidence type="ECO:0000256" key="1">
    <source>
        <dbReference type="SAM" id="Phobius"/>
    </source>
</evidence>
<keyword evidence="1" id="KW-1133">Transmembrane helix</keyword>
<dbReference type="Pfam" id="PF03779">
    <property type="entry name" value="SPW"/>
    <property type="match status" value="1"/>
</dbReference>
<evidence type="ECO:0000259" key="2">
    <source>
        <dbReference type="Pfam" id="PF03779"/>
    </source>
</evidence>
<feature type="domain" description="SPW repeat-containing integral membrane" evidence="2">
    <location>
        <begin position="34"/>
        <end position="130"/>
    </location>
</feature>
<organism evidence="3 4">
    <name type="scientific">Streptomyces glaucosporus</name>
    <dbReference type="NCBI Taxonomy" id="284044"/>
    <lineage>
        <taxon>Bacteria</taxon>
        <taxon>Bacillati</taxon>
        <taxon>Actinomycetota</taxon>
        <taxon>Actinomycetes</taxon>
        <taxon>Kitasatosporales</taxon>
        <taxon>Streptomycetaceae</taxon>
        <taxon>Streptomyces</taxon>
    </lineage>
</organism>
<dbReference type="EMBL" id="BAAATJ010000029">
    <property type="protein sequence ID" value="GAA2413236.1"/>
    <property type="molecule type" value="Genomic_DNA"/>
</dbReference>
<reference evidence="4" key="1">
    <citation type="journal article" date="2019" name="Int. J. Syst. Evol. Microbiol.">
        <title>The Global Catalogue of Microorganisms (GCM) 10K type strain sequencing project: providing services to taxonomists for standard genome sequencing and annotation.</title>
        <authorList>
            <consortium name="The Broad Institute Genomics Platform"/>
            <consortium name="The Broad Institute Genome Sequencing Center for Infectious Disease"/>
            <person name="Wu L."/>
            <person name="Ma J."/>
        </authorList>
    </citation>
    <scope>NUCLEOTIDE SEQUENCE [LARGE SCALE GENOMIC DNA]</scope>
    <source>
        <strain evidence="4">JCM 6921</strain>
    </source>
</reference>
<gene>
    <name evidence="3" type="ORF">GCM10010420_48460</name>
</gene>